<sequence length="282" mass="31261">MINVGSFVPKQAIRKDVDLYAEITANSTRDVARRIVEMVPPLGARATVHDNGCGAGEVTSVIMEAHPPNGISIEATDIDQPYLDRFQALALEHRWPVRIANMGADRLRFADDVFDLSVANFVVFLTPGGGVPAVREMWRTLRSGGTAVFTAWACLPHVGPVKAAHEATRGPEASPLREIPPEWWLGSHLQKVALDAGFEQDKTQLRTARVHMTVQDEQHLAQVLWSYLGPPVAGWLPSDEDNWDKAIDVILRTFRETEGFERRDESAATRIELTANVLIARK</sequence>
<dbReference type="Gene3D" id="3.40.50.150">
    <property type="entry name" value="Vaccinia Virus protein VP39"/>
    <property type="match status" value="1"/>
</dbReference>
<dbReference type="OrthoDB" id="2013972at2759"/>
<evidence type="ECO:0000313" key="3">
    <source>
        <dbReference type="Proteomes" id="UP000799757"/>
    </source>
</evidence>
<gene>
    <name evidence="2" type="ORF">K505DRAFT_328111</name>
</gene>
<dbReference type="Pfam" id="PF13649">
    <property type="entry name" value="Methyltransf_25"/>
    <property type="match status" value="1"/>
</dbReference>
<evidence type="ECO:0000259" key="1">
    <source>
        <dbReference type="Pfam" id="PF13649"/>
    </source>
</evidence>
<dbReference type="SUPFAM" id="SSF53335">
    <property type="entry name" value="S-adenosyl-L-methionine-dependent methyltransferases"/>
    <property type="match status" value="1"/>
</dbReference>
<dbReference type="GO" id="GO:0008168">
    <property type="term" value="F:methyltransferase activity"/>
    <property type="evidence" value="ECO:0007669"/>
    <property type="project" value="UniProtKB-KW"/>
</dbReference>
<dbReference type="InterPro" id="IPR029063">
    <property type="entry name" value="SAM-dependent_MTases_sf"/>
</dbReference>
<protein>
    <submittedName>
        <fullName evidence="2">S-adenosyl-L-methionine-dependent methyltransferase</fullName>
    </submittedName>
</protein>
<organism evidence="2 3">
    <name type="scientific">Melanomma pulvis-pyrius CBS 109.77</name>
    <dbReference type="NCBI Taxonomy" id="1314802"/>
    <lineage>
        <taxon>Eukaryota</taxon>
        <taxon>Fungi</taxon>
        <taxon>Dikarya</taxon>
        <taxon>Ascomycota</taxon>
        <taxon>Pezizomycotina</taxon>
        <taxon>Dothideomycetes</taxon>
        <taxon>Pleosporomycetidae</taxon>
        <taxon>Pleosporales</taxon>
        <taxon>Melanommataceae</taxon>
        <taxon>Melanomma</taxon>
    </lineage>
</organism>
<keyword evidence="2" id="KW-0808">Transferase</keyword>
<dbReference type="CDD" id="cd02440">
    <property type="entry name" value="AdoMet_MTases"/>
    <property type="match status" value="1"/>
</dbReference>
<dbReference type="AlphaFoldDB" id="A0A6A6X0D4"/>
<evidence type="ECO:0000313" key="2">
    <source>
        <dbReference type="EMBL" id="KAF2789634.1"/>
    </source>
</evidence>
<keyword evidence="2" id="KW-0489">Methyltransferase</keyword>
<accession>A0A6A6X0D4</accession>
<dbReference type="Proteomes" id="UP000799757">
    <property type="component" value="Unassembled WGS sequence"/>
</dbReference>
<dbReference type="EMBL" id="MU002124">
    <property type="protein sequence ID" value="KAF2789634.1"/>
    <property type="molecule type" value="Genomic_DNA"/>
</dbReference>
<dbReference type="InterPro" id="IPR041698">
    <property type="entry name" value="Methyltransf_25"/>
</dbReference>
<proteinExistence type="predicted"/>
<keyword evidence="3" id="KW-1185">Reference proteome</keyword>
<dbReference type="GO" id="GO:0032259">
    <property type="term" value="P:methylation"/>
    <property type="evidence" value="ECO:0007669"/>
    <property type="project" value="UniProtKB-KW"/>
</dbReference>
<name>A0A6A6X0D4_9PLEO</name>
<feature type="domain" description="Methyltransferase" evidence="1">
    <location>
        <begin position="48"/>
        <end position="145"/>
    </location>
</feature>
<reference evidence="2" key="1">
    <citation type="journal article" date="2020" name="Stud. Mycol.">
        <title>101 Dothideomycetes genomes: a test case for predicting lifestyles and emergence of pathogens.</title>
        <authorList>
            <person name="Haridas S."/>
            <person name="Albert R."/>
            <person name="Binder M."/>
            <person name="Bloem J."/>
            <person name="Labutti K."/>
            <person name="Salamov A."/>
            <person name="Andreopoulos B."/>
            <person name="Baker S."/>
            <person name="Barry K."/>
            <person name="Bills G."/>
            <person name="Bluhm B."/>
            <person name="Cannon C."/>
            <person name="Castanera R."/>
            <person name="Culley D."/>
            <person name="Daum C."/>
            <person name="Ezra D."/>
            <person name="Gonzalez J."/>
            <person name="Henrissat B."/>
            <person name="Kuo A."/>
            <person name="Liang C."/>
            <person name="Lipzen A."/>
            <person name="Lutzoni F."/>
            <person name="Magnuson J."/>
            <person name="Mondo S."/>
            <person name="Nolan M."/>
            <person name="Ohm R."/>
            <person name="Pangilinan J."/>
            <person name="Park H.-J."/>
            <person name="Ramirez L."/>
            <person name="Alfaro M."/>
            <person name="Sun H."/>
            <person name="Tritt A."/>
            <person name="Yoshinaga Y."/>
            <person name="Zwiers L.-H."/>
            <person name="Turgeon B."/>
            <person name="Goodwin S."/>
            <person name="Spatafora J."/>
            <person name="Crous P."/>
            <person name="Grigoriev I."/>
        </authorList>
    </citation>
    <scope>NUCLEOTIDE SEQUENCE</scope>
    <source>
        <strain evidence="2">CBS 109.77</strain>
    </source>
</reference>